<dbReference type="KEGG" id="ome:OLMES_1935"/>
<dbReference type="OrthoDB" id="9779041at2"/>
<dbReference type="Gene3D" id="3.40.50.720">
    <property type="entry name" value="NAD(P)-binding Rossmann-like Domain"/>
    <property type="match status" value="1"/>
</dbReference>
<protein>
    <submittedName>
        <fullName evidence="2">Cdp-glucose 4,6-dehydratase</fullName>
    </submittedName>
</protein>
<dbReference type="PANTHER" id="PTHR43000">
    <property type="entry name" value="DTDP-D-GLUCOSE 4,6-DEHYDRATASE-RELATED"/>
    <property type="match status" value="1"/>
</dbReference>
<dbReference type="Gene3D" id="3.90.25.10">
    <property type="entry name" value="UDP-galactose 4-epimerase, domain 1"/>
    <property type="match status" value="1"/>
</dbReference>
<gene>
    <name evidence="2" type="ORF">OLMES_1935</name>
</gene>
<evidence type="ECO:0000259" key="1">
    <source>
        <dbReference type="Pfam" id="PF16363"/>
    </source>
</evidence>
<name>A0A1Y0I742_9GAMM</name>
<keyword evidence="3" id="KW-1185">Reference proteome</keyword>
<evidence type="ECO:0000313" key="2">
    <source>
        <dbReference type="EMBL" id="ARU56009.1"/>
    </source>
</evidence>
<dbReference type="InterPro" id="IPR013445">
    <property type="entry name" value="CDP_4_6_deHydtase"/>
</dbReference>
<accession>A0A1Y0I742</accession>
<evidence type="ECO:0000313" key="3">
    <source>
        <dbReference type="Proteomes" id="UP000196027"/>
    </source>
</evidence>
<organism evidence="2 3">
    <name type="scientific">Oleiphilus messinensis</name>
    <dbReference type="NCBI Taxonomy" id="141451"/>
    <lineage>
        <taxon>Bacteria</taxon>
        <taxon>Pseudomonadati</taxon>
        <taxon>Pseudomonadota</taxon>
        <taxon>Gammaproteobacteria</taxon>
        <taxon>Oceanospirillales</taxon>
        <taxon>Oleiphilaceae</taxon>
        <taxon>Oleiphilus</taxon>
    </lineage>
</organism>
<dbReference type="InterPro" id="IPR036291">
    <property type="entry name" value="NAD(P)-bd_dom_sf"/>
</dbReference>
<dbReference type="EMBL" id="CP021425">
    <property type="protein sequence ID" value="ARU56009.1"/>
    <property type="molecule type" value="Genomic_DNA"/>
</dbReference>
<feature type="domain" description="NAD(P)-binding" evidence="1">
    <location>
        <begin position="13"/>
        <end position="322"/>
    </location>
</feature>
<dbReference type="NCBIfam" id="TIGR02622">
    <property type="entry name" value="CDP_4_6_dhtase"/>
    <property type="match status" value="1"/>
</dbReference>
<dbReference type="Pfam" id="PF16363">
    <property type="entry name" value="GDP_Man_Dehyd"/>
    <property type="match status" value="1"/>
</dbReference>
<dbReference type="RefSeq" id="WP_087461047.1">
    <property type="nucleotide sequence ID" value="NZ_CP021425.1"/>
</dbReference>
<dbReference type="Proteomes" id="UP000196027">
    <property type="component" value="Chromosome"/>
</dbReference>
<sequence>MLFGDRYRGARVLITGHTGFKGSWLSLWLDKLGATIKGISLSGYFPNNHWELLDISSIEDSRIDIRDAQCLSMAINAFKPDIVFHLAAQSLVRQSYSSPLDSWSTNVMGTANLLEACRGCTSVKAIIVVTTDKCYENKEWVWGYRETDALGGYDPYSASKAAAEILVSSYRRSFFGSIGSPMVATARAGNVIGGGDWSDDRLIPDVVRCALRGAPATIRSPNSIRPWQHVLESLSGYLLLGERLLEGNSDYADAWNFGPVNEGHYRVEDVLKIMKKTWSDIEWLSSSGDGLHESVALQLDSAKARQKLNWRPVWSIQKGIDQTAGWYKAWQLSNEAISRIQLDEYIQSAVEEKLVWCS</sequence>
<dbReference type="SUPFAM" id="SSF51735">
    <property type="entry name" value="NAD(P)-binding Rossmann-fold domains"/>
    <property type="match status" value="1"/>
</dbReference>
<proteinExistence type="predicted"/>
<reference evidence="2 3" key="1">
    <citation type="submission" date="2017-05" db="EMBL/GenBank/DDBJ databases">
        <title>Genomic insights into alkan degradation activity of Oleiphilus messinensis.</title>
        <authorList>
            <person name="Kozyavkin S.A."/>
            <person name="Slesarev A.I."/>
            <person name="Golyshin P.N."/>
            <person name="Korzhenkov A."/>
            <person name="Golyshina O.N."/>
            <person name="Toshchakov S.V."/>
        </authorList>
    </citation>
    <scope>NUCLEOTIDE SEQUENCE [LARGE SCALE GENOMIC DNA]</scope>
    <source>
        <strain evidence="2 3">ME102</strain>
    </source>
</reference>
<dbReference type="InterPro" id="IPR016040">
    <property type="entry name" value="NAD(P)-bd_dom"/>
</dbReference>
<dbReference type="AlphaFoldDB" id="A0A1Y0I742"/>